<accession>K0IZI5</accession>
<name>K0IZI5_AMPXN</name>
<dbReference type="Proteomes" id="UP000006294">
    <property type="component" value="Chromosome"/>
</dbReference>
<dbReference type="HOGENOM" id="CLU_2857779_0_0_9"/>
<feature type="transmembrane region" description="Helical" evidence="1">
    <location>
        <begin position="5"/>
        <end position="23"/>
    </location>
</feature>
<sequence length="64" mass="7341">MGFILIVCIVMFVVNTFVILIYADMTTLWSFLLAISINLFLSTVLFSLYNIKDYLGQLVEKKAE</sequence>
<feature type="transmembrane region" description="Helical" evidence="1">
    <location>
        <begin position="29"/>
        <end position="51"/>
    </location>
</feature>
<protein>
    <submittedName>
        <fullName evidence="2">Uncharacterized protein</fullName>
    </submittedName>
</protein>
<proteinExistence type="predicted"/>
<keyword evidence="1" id="KW-1133">Transmembrane helix</keyword>
<dbReference type="AlphaFoldDB" id="K0IZI5"/>
<dbReference type="STRING" id="698758.AXY_18330"/>
<evidence type="ECO:0000256" key="1">
    <source>
        <dbReference type="SAM" id="Phobius"/>
    </source>
</evidence>
<gene>
    <name evidence="2" type="ordered locus">AXY_18330</name>
</gene>
<evidence type="ECO:0000313" key="2">
    <source>
        <dbReference type="EMBL" id="BAM47965.1"/>
    </source>
</evidence>
<keyword evidence="1" id="KW-0812">Transmembrane</keyword>
<keyword evidence="1" id="KW-0472">Membrane</keyword>
<keyword evidence="3" id="KW-1185">Reference proteome</keyword>
<reference evidence="2 3" key="1">
    <citation type="submission" date="2011-01" db="EMBL/GenBank/DDBJ databases">
        <title>Whole genome sequence of Amphibacillus xylinus NBRC 15112.</title>
        <authorList>
            <person name="Nakazawa H."/>
            <person name="Katano Y."/>
            <person name="Nakamura S."/>
            <person name="Sasagawa M."/>
            <person name="Fukada J."/>
            <person name="Arai T."/>
            <person name="Sasakura N."/>
            <person name="Mochizuki D."/>
            <person name="Hosoyama A."/>
            <person name="Harada K."/>
            <person name="Horikawa H."/>
            <person name="Kato Y."/>
            <person name="Harada T."/>
            <person name="Sasaki K."/>
            <person name="Sekiguchi M."/>
            <person name="Hodoyama M."/>
            <person name="Nishiko R."/>
            <person name="Narita H."/>
            <person name="Hanamaki A."/>
            <person name="Hata C."/>
            <person name="Konno Y."/>
            <person name="Niimura Y."/>
            <person name="Yamazaki S."/>
            <person name="Fujita N."/>
        </authorList>
    </citation>
    <scope>NUCLEOTIDE SEQUENCE [LARGE SCALE GENOMIC DNA]</scope>
    <source>
        <strain evidence="3">ATCC 51415 / DSM 6626 / JCM 7361 / LMG 17667 / NBRC 15112 / Ep01</strain>
    </source>
</reference>
<organism evidence="2 3">
    <name type="scientific">Amphibacillus xylanus (strain ATCC 51415 / DSM 6626 / JCM 7361 / LMG 17667 / NBRC 15112 / Ep01)</name>
    <dbReference type="NCBI Taxonomy" id="698758"/>
    <lineage>
        <taxon>Bacteria</taxon>
        <taxon>Bacillati</taxon>
        <taxon>Bacillota</taxon>
        <taxon>Bacilli</taxon>
        <taxon>Bacillales</taxon>
        <taxon>Bacillaceae</taxon>
        <taxon>Amphibacillus</taxon>
    </lineage>
</organism>
<dbReference type="KEGG" id="axl:AXY_18330"/>
<evidence type="ECO:0000313" key="3">
    <source>
        <dbReference type="Proteomes" id="UP000006294"/>
    </source>
</evidence>
<dbReference type="EMBL" id="AP012050">
    <property type="protein sequence ID" value="BAM47965.1"/>
    <property type="molecule type" value="Genomic_DNA"/>
</dbReference>